<dbReference type="InterPro" id="IPR026444">
    <property type="entry name" value="Secre_tail"/>
</dbReference>
<dbReference type="eggNOG" id="COG2755">
    <property type="taxonomic scope" value="Bacteria"/>
</dbReference>
<feature type="chain" id="PRO_5003316905" description="Secretion system C-terminal sorting domain-containing protein" evidence="1">
    <location>
        <begin position="19"/>
        <end position="415"/>
    </location>
</feature>
<proteinExistence type="predicted"/>
<feature type="signal peptide" evidence="1">
    <location>
        <begin position="1"/>
        <end position="18"/>
    </location>
</feature>
<dbReference type="NCBIfam" id="TIGR04183">
    <property type="entry name" value="Por_Secre_tail"/>
    <property type="match status" value="1"/>
</dbReference>
<evidence type="ECO:0000256" key="1">
    <source>
        <dbReference type="SAM" id="SignalP"/>
    </source>
</evidence>
<dbReference type="HOGENOM" id="CLU_661844_0_0_10"/>
<dbReference type="AlphaFoldDB" id="F4KPV1"/>
<keyword evidence="1" id="KW-0732">Signal</keyword>
<evidence type="ECO:0000313" key="3">
    <source>
        <dbReference type="Proteomes" id="UP000008461"/>
    </source>
</evidence>
<protein>
    <recommendedName>
        <fullName evidence="4">Secretion system C-terminal sorting domain-containing protein</fullName>
    </recommendedName>
</protein>
<sequence>MRRFTTLLLLSYSISLFAQKNCAVKPSDLVPLPDLQGKTYRGFTGGLYSNGSNQRPAAHLAEINEQVAKIKPLNTQGQSDPKGKVVMIGVGASNPRTEFENFKLRCAASSNLNPQLVLVNTCVGGQGVQKMNTPEDNYWQNAASALKSNGLSDQQVQLAWVETDNTQTGDTLFPRAPQQLMEDYRLLLEVLHDKYPNLKVVYFSARAYAGYATPVPGGVGKGLLFPRDYLSGWAIKWLIENAAAQKPGFVTKGAQANIPYVTWGSYHWSDASQPRSDGFVLNCSTDVGEDGLHLTRLGEEKIGQLMFDYFQKDPTSRTWLLQSTTTAKYNDAVILPSIQAYPNPFIENIMLRTSAPLREVCLTLRNLQGVALWLETRDLQGETVLSSLPDLPAGLYLLECREGNKLQVIKVLKSR</sequence>
<dbReference type="EMBL" id="CP002691">
    <property type="protein sequence ID" value="AEE52201.1"/>
    <property type="molecule type" value="Genomic_DNA"/>
</dbReference>
<dbReference type="KEGG" id="hhy:Halhy_4357"/>
<accession>F4KPV1</accession>
<dbReference type="Proteomes" id="UP000008461">
    <property type="component" value="Chromosome"/>
</dbReference>
<dbReference type="RefSeq" id="WP_013766739.1">
    <property type="nucleotide sequence ID" value="NC_015510.1"/>
</dbReference>
<dbReference type="OrthoDB" id="4021042at2"/>
<name>F4KPV1_HALH1</name>
<gene>
    <name evidence="2" type="ordered locus">Halhy_4357</name>
</gene>
<evidence type="ECO:0008006" key="4">
    <source>
        <dbReference type="Google" id="ProtNLM"/>
    </source>
</evidence>
<reference evidence="2 3" key="1">
    <citation type="journal article" date="2011" name="Stand. Genomic Sci.">
        <title>Complete genome sequence of Haliscomenobacter hydrossis type strain (O).</title>
        <authorList>
            <consortium name="US DOE Joint Genome Institute (JGI-PGF)"/>
            <person name="Daligault H."/>
            <person name="Lapidus A."/>
            <person name="Zeytun A."/>
            <person name="Nolan M."/>
            <person name="Lucas S."/>
            <person name="Del Rio T.G."/>
            <person name="Tice H."/>
            <person name="Cheng J.F."/>
            <person name="Tapia R."/>
            <person name="Han C."/>
            <person name="Goodwin L."/>
            <person name="Pitluck S."/>
            <person name="Liolios K."/>
            <person name="Pagani I."/>
            <person name="Ivanova N."/>
            <person name="Huntemann M."/>
            <person name="Mavromatis K."/>
            <person name="Mikhailova N."/>
            <person name="Pati A."/>
            <person name="Chen A."/>
            <person name="Palaniappan K."/>
            <person name="Land M."/>
            <person name="Hauser L."/>
            <person name="Brambilla E.M."/>
            <person name="Rohde M."/>
            <person name="Verbarg S."/>
            <person name="Goker M."/>
            <person name="Bristow J."/>
            <person name="Eisen J.A."/>
            <person name="Markowitz V."/>
            <person name="Hugenholtz P."/>
            <person name="Kyrpides N.C."/>
            <person name="Klenk H.P."/>
            <person name="Woyke T."/>
        </authorList>
    </citation>
    <scope>NUCLEOTIDE SEQUENCE [LARGE SCALE GENOMIC DNA]</scope>
    <source>
        <strain evidence="3">ATCC 27775 / DSM 1100 / LMG 10767 / O</strain>
    </source>
</reference>
<keyword evidence="3" id="KW-1185">Reference proteome</keyword>
<organism evidence="2 3">
    <name type="scientific">Haliscomenobacter hydrossis (strain ATCC 27775 / DSM 1100 / LMG 10767 / O)</name>
    <dbReference type="NCBI Taxonomy" id="760192"/>
    <lineage>
        <taxon>Bacteria</taxon>
        <taxon>Pseudomonadati</taxon>
        <taxon>Bacteroidota</taxon>
        <taxon>Saprospiria</taxon>
        <taxon>Saprospirales</taxon>
        <taxon>Haliscomenobacteraceae</taxon>
        <taxon>Haliscomenobacter</taxon>
    </lineage>
</organism>
<evidence type="ECO:0000313" key="2">
    <source>
        <dbReference type="EMBL" id="AEE52201.1"/>
    </source>
</evidence>
<reference key="2">
    <citation type="submission" date="2011-04" db="EMBL/GenBank/DDBJ databases">
        <title>Complete sequence of chromosome of Haliscomenobacter hydrossis DSM 1100.</title>
        <authorList>
            <consortium name="US DOE Joint Genome Institute (JGI-PGF)"/>
            <person name="Lucas S."/>
            <person name="Han J."/>
            <person name="Lapidus A."/>
            <person name="Bruce D."/>
            <person name="Goodwin L."/>
            <person name="Pitluck S."/>
            <person name="Peters L."/>
            <person name="Kyrpides N."/>
            <person name="Mavromatis K."/>
            <person name="Ivanova N."/>
            <person name="Ovchinnikova G."/>
            <person name="Pagani I."/>
            <person name="Daligault H."/>
            <person name="Detter J.C."/>
            <person name="Han C."/>
            <person name="Land M."/>
            <person name="Hauser L."/>
            <person name="Markowitz V."/>
            <person name="Cheng J.-F."/>
            <person name="Hugenholtz P."/>
            <person name="Woyke T."/>
            <person name="Wu D."/>
            <person name="Verbarg S."/>
            <person name="Frueling A."/>
            <person name="Brambilla E."/>
            <person name="Klenk H.-P."/>
            <person name="Eisen J.A."/>
        </authorList>
    </citation>
    <scope>NUCLEOTIDE SEQUENCE</scope>
    <source>
        <strain>DSM 1100</strain>
    </source>
</reference>